<dbReference type="Gene3D" id="1.10.630.10">
    <property type="entry name" value="Cytochrome P450"/>
    <property type="match status" value="1"/>
</dbReference>
<accession>A0AAD5RJ29</accession>
<proteinExistence type="inferred from homology"/>
<dbReference type="SUPFAM" id="SSF48264">
    <property type="entry name" value="Cytochrome P450"/>
    <property type="match status" value="1"/>
</dbReference>
<dbReference type="EMBL" id="JAKWBI020000452">
    <property type="protein sequence ID" value="KAJ2894835.1"/>
    <property type="molecule type" value="Genomic_DNA"/>
</dbReference>
<reference evidence="11" key="1">
    <citation type="submission" date="2022-07" db="EMBL/GenBank/DDBJ databases">
        <title>Draft genome sequence of Zalerion maritima ATCC 34329, a (micro)plastics degrading marine fungus.</title>
        <authorList>
            <person name="Paco A."/>
            <person name="Goncalves M.F.M."/>
            <person name="Rocha-Santos T.A.P."/>
            <person name="Alves A."/>
        </authorList>
    </citation>
    <scope>NUCLEOTIDE SEQUENCE</scope>
    <source>
        <strain evidence="11">ATCC 34329</strain>
    </source>
</reference>
<evidence type="ECO:0000256" key="4">
    <source>
        <dbReference type="ARBA" id="ARBA00022723"/>
    </source>
</evidence>
<dbReference type="PRINTS" id="PR00464">
    <property type="entry name" value="EP450II"/>
</dbReference>
<evidence type="ECO:0000256" key="1">
    <source>
        <dbReference type="ARBA" id="ARBA00001971"/>
    </source>
</evidence>
<dbReference type="GO" id="GO:0005506">
    <property type="term" value="F:iron ion binding"/>
    <property type="evidence" value="ECO:0007669"/>
    <property type="project" value="InterPro"/>
</dbReference>
<comment type="caution">
    <text evidence="11">The sequence shown here is derived from an EMBL/GenBank/DDBJ whole genome shotgun (WGS) entry which is preliminary data.</text>
</comment>
<dbReference type="PRINTS" id="PR00385">
    <property type="entry name" value="P450"/>
</dbReference>
<evidence type="ECO:0000256" key="9">
    <source>
        <dbReference type="RuleBase" id="RU000461"/>
    </source>
</evidence>
<dbReference type="PRINTS" id="PR01239">
    <property type="entry name" value="EP450IICYP52"/>
</dbReference>
<dbReference type="PROSITE" id="PS00086">
    <property type="entry name" value="CYTOCHROME_P450"/>
    <property type="match status" value="1"/>
</dbReference>
<dbReference type="InterPro" id="IPR002402">
    <property type="entry name" value="Cyt_P450_E_grp-II"/>
</dbReference>
<evidence type="ECO:0000256" key="5">
    <source>
        <dbReference type="ARBA" id="ARBA00023002"/>
    </source>
</evidence>
<dbReference type="Proteomes" id="UP001201980">
    <property type="component" value="Unassembled WGS sequence"/>
</dbReference>
<evidence type="ECO:0000256" key="2">
    <source>
        <dbReference type="ARBA" id="ARBA00010617"/>
    </source>
</evidence>
<evidence type="ECO:0000256" key="6">
    <source>
        <dbReference type="ARBA" id="ARBA00023004"/>
    </source>
</evidence>
<dbReference type="GO" id="GO:0020037">
    <property type="term" value="F:heme binding"/>
    <property type="evidence" value="ECO:0007669"/>
    <property type="project" value="InterPro"/>
</dbReference>
<dbReference type="GO" id="GO:0016712">
    <property type="term" value="F:oxidoreductase activity, acting on paired donors, with incorporation or reduction of molecular oxygen, reduced flavin or flavoprotein as one donor, and incorporation of one atom of oxygen"/>
    <property type="evidence" value="ECO:0007669"/>
    <property type="project" value="InterPro"/>
</dbReference>
<dbReference type="InterPro" id="IPR017972">
    <property type="entry name" value="Cyt_P450_CS"/>
</dbReference>
<dbReference type="AlphaFoldDB" id="A0AAD5RJ29"/>
<gene>
    <name evidence="11" type="ORF">MKZ38_007185</name>
</gene>
<keyword evidence="5 9" id="KW-0560">Oxidoreductase</keyword>
<keyword evidence="3 8" id="KW-0349">Heme</keyword>
<organism evidence="11 12">
    <name type="scientific">Zalerion maritima</name>
    <dbReference type="NCBI Taxonomy" id="339359"/>
    <lineage>
        <taxon>Eukaryota</taxon>
        <taxon>Fungi</taxon>
        <taxon>Dikarya</taxon>
        <taxon>Ascomycota</taxon>
        <taxon>Pezizomycotina</taxon>
        <taxon>Sordariomycetes</taxon>
        <taxon>Lulworthiomycetidae</taxon>
        <taxon>Lulworthiales</taxon>
        <taxon>Lulworthiaceae</taxon>
        <taxon>Zalerion</taxon>
    </lineage>
</organism>
<dbReference type="CDD" id="cd11063">
    <property type="entry name" value="CYP52"/>
    <property type="match status" value="1"/>
</dbReference>
<protein>
    <submittedName>
        <fullName evidence="11">Cytochrome P450 52A5</fullName>
    </submittedName>
</protein>
<dbReference type="InterPro" id="IPR001128">
    <property type="entry name" value="Cyt_P450"/>
</dbReference>
<evidence type="ECO:0000256" key="10">
    <source>
        <dbReference type="SAM" id="MobiDB-lite"/>
    </source>
</evidence>
<evidence type="ECO:0000313" key="12">
    <source>
        <dbReference type="Proteomes" id="UP001201980"/>
    </source>
</evidence>
<keyword evidence="7 9" id="KW-0503">Monooxygenase</keyword>
<dbReference type="Pfam" id="PF00067">
    <property type="entry name" value="p450"/>
    <property type="match status" value="1"/>
</dbReference>
<dbReference type="PANTHER" id="PTHR24287">
    <property type="entry name" value="P450, PUTATIVE (EUROFUNG)-RELATED"/>
    <property type="match status" value="1"/>
</dbReference>
<sequence length="596" mass="66889">MQRLARDSPPILEDLRLLQPPIDNLENHARTHARTHIQPRPPKMAPKTTQLPTRKGPISQLIGPFLRLSIPFLATAAIFNCGKDAFLKSTSLKVIFVISTLVTLEGISGFQASVSSYLSGCTPPARYPHKDPILGIDLFNAALKALKSNHLLDLFHKQCQTIAATFSYSSLGTDAIMTVEPENMKAVLQTNFEDWPIMGPRKDALAPLLGDGNIFQSNGKQWQHARAMIRPSFVRDQIADLSCFEKHTKNLINKINEEAAIDQGEGRPAGTVDLQKLFFNMTMDSSSDFILGRSTNILTTGCPETLAFNDAFDYALLVSATRGRLGKLSALIPDKKFDSSVQIVREFVAHYVQEAIDMQRSAKSIPAERQYVFLTELLKSGHFEKEFICDQVLGIFLAGRDTTAAVLATLFWTLARRPDAVERLRKEIFEKCDADKMPTWEDLKNMTYLQHCIKEILRLYPPVATNSRGALRDTILPVGGGKDGKSPIYVRKGTILRWTSYTLHRNKELFGEDAEEFNPDRWNKIRPTWEYIPFNGGPRICPGQQFAITQVSLVAVKLLRAFKHIRARDDRELLQRVSTTISLPNGVWVEMVPANA</sequence>
<dbReference type="InterPro" id="IPR002974">
    <property type="entry name" value="Cyt_P450_E_CYP52_ascomycetes"/>
</dbReference>
<evidence type="ECO:0000256" key="3">
    <source>
        <dbReference type="ARBA" id="ARBA00022617"/>
    </source>
</evidence>
<keyword evidence="4 8" id="KW-0479">Metal-binding</keyword>
<comment type="cofactor">
    <cofactor evidence="1 8">
        <name>heme</name>
        <dbReference type="ChEBI" id="CHEBI:30413"/>
    </cofactor>
</comment>
<dbReference type="PANTHER" id="PTHR24287:SF17">
    <property type="entry name" value="P450, PUTATIVE (EUROFUNG)-RELATED"/>
    <property type="match status" value="1"/>
</dbReference>
<name>A0AAD5RJ29_9PEZI</name>
<keyword evidence="6 8" id="KW-0408">Iron</keyword>
<dbReference type="InterPro" id="IPR036396">
    <property type="entry name" value="Cyt_P450_sf"/>
</dbReference>
<comment type="similarity">
    <text evidence="2 9">Belongs to the cytochrome P450 family.</text>
</comment>
<feature type="region of interest" description="Disordered" evidence="10">
    <location>
        <begin position="33"/>
        <end position="53"/>
    </location>
</feature>
<evidence type="ECO:0000256" key="7">
    <source>
        <dbReference type="ARBA" id="ARBA00023033"/>
    </source>
</evidence>
<keyword evidence="12" id="KW-1185">Reference proteome</keyword>
<feature type="binding site" description="axial binding residue" evidence="8">
    <location>
        <position position="541"/>
    </location>
    <ligand>
        <name>heme</name>
        <dbReference type="ChEBI" id="CHEBI:30413"/>
    </ligand>
    <ligandPart>
        <name>Fe</name>
        <dbReference type="ChEBI" id="CHEBI:18248"/>
    </ligandPart>
</feature>
<evidence type="ECO:0000313" key="11">
    <source>
        <dbReference type="EMBL" id="KAJ2894835.1"/>
    </source>
</evidence>
<evidence type="ECO:0000256" key="8">
    <source>
        <dbReference type="PIRSR" id="PIRSR602402-1"/>
    </source>
</evidence>
<dbReference type="InterPro" id="IPR047146">
    <property type="entry name" value="Cyt_P450_E_CYP52_fungi"/>
</dbReference>